<reference evidence="2" key="1">
    <citation type="journal article" date="2020" name="Stud. Mycol.">
        <title>101 Dothideomycetes genomes: a test case for predicting lifestyles and emergence of pathogens.</title>
        <authorList>
            <person name="Haridas S."/>
            <person name="Albert R."/>
            <person name="Binder M."/>
            <person name="Bloem J."/>
            <person name="Labutti K."/>
            <person name="Salamov A."/>
            <person name="Andreopoulos B."/>
            <person name="Baker S."/>
            <person name="Barry K."/>
            <person name="Bills G."/>
            <person name="Bluhm B."/>
            <person name="Cannon C."/>
            <person name="Castanera R."/>
            <person name="Culley D."/>
            <person name="Daum C."/>
            <person name="Ezra D."/>
            <person name="Gonzalez J."/>
            <person name="Henrissat B."/>
            <person name="Kuo A."/>
            <person name="Liang C."/>
            <person name="Lipzen A."/>
            <person name="Lutzoni F."/>
            <person name="Magnuson J."/>
            <person name="Mondo S."/>
            <person name="Nolan M."/>
            <person name="Ohm R."/>
            <person name="Pangilinan J."/>
            <person name="Park H.-J."/>
            <person name="Ramirez L."/>
            <person name="Alfaro M."/>
            <person name="Sun H."/>
            <person name="Tritt A."/>
            <person name="Yoshinaga Y."/>
            <person name="Zwiers L.-H."/>
            <person name="Turgeon B."/>
            <person name="Goodwin S."/>
            <person name="Spatafora J."/>
            <person name="Crous P."/>
            <person name="Grigoriev I."/>
        </authorList>
    </citation>
    <scope>NUCLEOTIDE SEQUENCE</scope>
    <source>
        <strain evidence="2">CBS 109.77</strain>
    </source>
</reference>
<protein>
    <submittedName>
        <fullName evidence="2">Uncharacterized protein</fullName>
    </submittedName>
</protein>
<accession>A0A6A6XD32</accession>
<dbReference type="Proteomes" id="UP000799757">
    <property type="component" value="Unassembled WGS sequence"/>
</dbReference>
<keyword evidence="3" id="KW-1185">Reference proteome</keyword>
<sequence>MDGFALGTSLVHYSLVHSRIITSLCMRNLDSRLSYPNTPTTRRQSALSKRSSTSPHGQALLRGK</sequence>
<organism evidence="2 3">
    <name type="scientific">Melanomma pulvis-pyrius CBS 109.77</name>
    <dbReference type="NCBI Taxonomy" id="1314802"/>
    <lineage>
        <taxon>Eukaryota</taxon>
        <taxon>Fungi</taxon>
        <taxon>Dikarya</taxon>
        <taxon>Ascomycota</taxon>
        <taxon>Pezizomycotina</taxon>
        <taxon>Dothideomycetes</taxon>
        <taxon>Pleosporomycetidae</taxon>
        <taxon>Pleosporales</taxon>
        <taxon>Melanommataceae</taxon>
        <taxon>Melanomma</taxon>
    </lineage>
</organism>
<proteinExistence type="predicted"/>
<evidence type="ECO:0000313" key="2">
    <source>
        <dbReference type="EMBL" id="KAF2794074.1"/>
    </source>
</evidence>
<dbReference type="EMBL" id="MU001904">
    <property type="protein sequence ID" value="KAF2794074.1"/>
    <property type="molecule type" value="Genomic_DNA"/>
</dbReference>
<feature type="compositionally biased region" description="Polar residues" evidence="1">
    <location>
        <begin position="34"/>
        <end position="56"/>
    </location>
</feature>
<evidence type="ECO:0000256" key="1">
    <source>
        <dbReference type="SAM" id="MobiDB-lite"/>
    </source>
</evidence>
<gene>
    <name evidence="2" type="ORF">K505DRAFT_384588</name>
</gene>
<feature type="region of interest" description="Disordered" evidence="1">
    <location>
        <begin position="32"/>
        <end position="64"/>
    </location>
</feature>
<dbReference type="AlphaFoldDB" id="A0A6A6XD32"/>
<evidence type="ECO:0000313" key="3">
    <source>
        <dbReference type="Proteomes" id="UP000799757"/>
    </source>
</evidence>
<name>A0A6A6XD32_9PLEO</name>